<proteinExistence type="predicted"/>
<dbReference type="Proteomes" id="UP000683925">
    <property type="component" value="Unassembled WGS sequence"/>
</dbReference>
<sequence>MKSNQAFKLLHHQIIFLLNLRRPLQSLHELPQNQLAISDADQLHKFSALKRQNQSIMD</sequence>
<gene>
    <name evidence="1" type="ORF">POCTA_138.1.T0770259</name>
</gene>
<evidence type="ECO:0000313" key="1">
    <source>
        <dbReference type="EMBL" id="CAD8181859.1"/>
    </source>
</evidence>
<dbReference type="EMBL" id="CAJJDP010000076">
    <property type="protein sequence ID" value="CAD8181859.1"/>
    <property type="molecule type" value="Genomic_DNA"/>
</dbReference>
<protein>
    <submittedName>
        <fullName evidence="1">Uncharacterized protein</fullName>
    </submittedName>
</protein>
<evidence type="ECO:0000313" key="2">
    <source>
        <dbReference type="Proteomes" id="UP000683925"/>
    </source>
</evidence>
<accession>A0A8S1W154</accession>
<organism evidence="1 2">
    <name type="scientific">Paramecium octaurelia</name>
    <dbReference type="NCBI Taxonomy" id="43137"/>
    <lineage>
        <taxon>Eukaryota</taxon>
        <taxon>Sar</taxon>
        <taxon>Alveolata</taxon>
        <taxon>Ciliophora</taxon>
        <taxon>Intramacronucleata</taxon>
        <taxon>Oligohymenophorea</taxon>
        <taxon>Peniculida</taxon>
        <taxon>Parameciidae</taxon>
        <taxon>Paramecium</taxon>
    </lineage>
</organism>
<name>A0A8S1W154_PAROT</name>
<dbReference type="AlphaFoldDB" id="A0A8S1W154"/>
<reference evidence="1" key="1">
    <citation type="submission" date="2021-01" db="EMBL/GenBank/DDBJ databases">
        <authorList>
            <consortium name="Genoscope - CEA"/>
            <person name="William W."/>
        </authorList>
    </citation>
    <scope>NUCLEOTIDE SEQUENCE</scope>
</reference>
<comment type="caution">
    <text evidence="1">The sequence shown here is derived from an EMBL/GenBank/DDBJ whole genome shotgun (WGS) entry which is preliminary data.</text>
</comment>
<keyword evidence="2" id="KW-1185">Reference proteome</keyword>